<dbReference type="PANTHER" id="PTHR33710">
    <property type="entry name" value="BNAC02G09200D PROTEIN"/>
    <property type="match status" value="1"/>
</dbReference>
<keyword evidence="2" id="KW-0378">Hydrolase</keyword>
<dbReference type="PANTHER" id="PTHR33710:SF77">
    <property type="entry name" value="DNASE I-LIKE SUPERFAMILY PROTEIN"/>
    <property type="match status" value="1"/>
</dbReference>
<name>A0A2P5FTY3_TREOI</name>
<dbReference type="Gene3D" id="3.60.10.10">
    <property type="entry name" value="Endonuclease/exonuclease/phosphatase"/>
    <property type="match status" value="1"/>
</dbReference>
<dbReference type="EMBL" id="JXTC01000009">
    <property type="protein sequence ID" value="POO01241.1"/>
    <property type="molecule type" value="Genomic_DNA"/>
</dbReference>
<evidence type="ECO:0000256" key="1">
    <source>
        <dbReference type="SAM" id="Phobius"/>
    </source>
</evidence>
<dbReference type="OrthoDB" id="1194645at2759"/>
<keyword evidence="2" id="KW-0269">Exonuclease</keyword>
<comment type="caution">
    <text evidence="2">The sequence shown here is derived from an EMBL/GenBank/DDBJ whole genome shotgun (WGS) entry which is preliminary data.</text>
</comment>
<reference evidence="3" key="1">
    <citation type="submission" date="2016-06" db="EMBL/GenBank/DDBJ databases">
        <title>Parallel loss of symbiosis genes in relatives of nitrogen-fixing non-legume Parasponia.</title>
        <authorList>
            <person name="Van Velzen R."/>
            <person name="Holmer R."/>
            <person name="Bu F."/>
            <person name="Rutten L."/>
            <person name="Van Zeijl A."/>
            <person name="Liu W."/>
            <person name="Santuari L."/>
            <person name="Cao Q."/>
            <person name="Sharma T."/>
            <person name="Shen D."/>
            <person name="Roswanjaya Y."/>
            <person name="Wardhani T."/>
            <person name="Kalhor M.S."/>
            <person name="Jansen J."/>
            <person name="Van den Hoogen J."/>
            <person name="Gungor B."/>
            <person name="Hartog M."/>
            <person name="Hontelez J."/>
            <person name="Verver J."/>
            <person name="Yang W.-C."/>
            <person name="Schijlen E."/>
            <person name="Repin R."/>
            <person name="Schilthuizen M."/>
            <person name="Schranz E."/>
            <person name="Heidstra R."/>
            <person name="Miyata K."/>
            <person name="Fedorova E."/>
            <person name="Kohlen W."/>
            <person name="Bisseling T."/>
            <person name="Smit S."/>
            <person name="Geurts R."/>
        </authorList>
    </citation>
    <scope>NUCLEOTIDE SEQUENCE [LARGE SCALE GENOMIC DNA]</scope>
    <source>
        <strain evidence="3">cv. RG33-2</strain>
    </source>
</reference>
<keyword evidence="2" id="KW-0540">Nuclease</keyword>
<organism evidence="2 3">
    <name type="scientific">Trema orientale</name>
    <name type="common">Charcoal tree</name>
    <name type="synonym">Celtis orientalis</name>
    <dbReference type="NCBI Taxonomy" id="63057"/>
    <lineage>
        <taxon>Eukaryota</taxon>
        <taxon>Viridiplantae</taxon>
        <taxon>Streptophyta</taxon>
        <taxon>Embryophyta</taxon>
        <taxon>Tracheophyta</taxon>
        <taxon>Spermatophyta</taxon>
        <taxon>Magnoliopsida</taxon>
        <taxon>eudicotyledons</taxon>
        <taxon>Gunneridae</taxon>
        <taxon>Pentapetalae</taxon>
        <taxon>rosids</taxon>
        <taxon>fabids</taxon>
        <taxon>Rosales</taxon>
        <taxon>Cannabaceae</taxon>
        <taxon>Trema</taxon>
    </lineage>
</organism>
<evidence type="ECO:0000313" key="2">
    <source>
        <dbReference type="EMBL" id="POO01241.1"/>
    </source>
</evidence>
<dbReference type="STRING" id="63057.A0A2P5FTY3"/>
<dbReference type="AlphaFoldDB" id="A0A2P5FTY3"/>
<keyword evidence="2" id="KW-0255">Endonuclease</keyword>
<keyword evidence="1" id="KW-0472">Membrane</keyword>
<sequence length="315" mass="36641">MDSARMGNLWRRLGFFNVIVVPAVGIAGKLCLMWRQRIDLDLISASKSVITVFFHESHVSQRRLFWAHFTSKVMTRGGIWAYIGDLNCVLSMEEKMGGRNFQTYDGSGLRKFIFQTGSVDMGCSGGMFTWTNGRDLEHLVKERLDRVVCIPQWMIQYPKAGVRNLAIQDSDHAPILVDTRMERENIHTPFRFLDAWSRDPTCHTVILEAWNIEVEGYRSFKLVTKLGNTRKALRKWKKICFSYCQDKLRILNKLLVGVQNRLLSQANLELEASVKIEILEIRERENSIWKQKSRELWLTHGDRNSKFFHVSTIVR</sequence>
<accession>A0A2P5FTY3</accession>
<keyword evidence="3" id="KW-1185">Reference proteome</keyword>
<dbReference type="Proteomes" id="UP000237000">
    <property type="component" value="Unassembled WGS sequence"/>
</dbReference>
<dbReference type="SUPFAM" id="SSF56219">
    <property type="entry name" value="DNase I-like"/>
    <property type="match status" value="1"/>
</dbReference>
<protein>
    <submittedName>
        <fullName evidence="2">Endonuclease/exonuclease/phosphatase</fullName>
    </submittedName>
</protein>
<keyword evidence="1" id="KW-0812">Transmembrane</keyword>
<proteinExistence type="predicted"/>
<dbReference type="InParanoid" id="A0A2P5FTY3"/>
<dbReference type="GO" id="GO:0004519">
    <property type="term" value="F:endonuclease activity"/>
    <property type="evidence" value="ECO:0007669"/>
    <property type="project" value="UniProtKB-KW"/>
</dbReference>
<gene>
    <name evidence="2" type="ORF">TorRG33x02_029950</name>
</gene>
<evidence type="ECO:0000313" key="3">
    <source>
        <dbReference type="Proteomes" id="UP000237000"/>
    </source>
</evidence>
<feature type="transmembrane region" description="Helical" evidence="1">
    <location>
        <begin position="12"/>
        <end position="32"/>
    </location>
</feature>
<keyword evidence="1" id="KW-1133">Transmembrane helix</keyword>
<dbReference type="GO" id="GO:0004527">
    <property type="term" value="F:exonuclease activity"/>
    <property type="evidence" value="ECO:0007669"/>
    <property type="project" value="UniProtKB-KW"/>
</dbReference>
<dbReference type="InterPro" id="IPR036691">
    <property type="entry name" value="Endo/exonu/phosph_ase_sf"/>
</dbReference>